<proteinExistence type="inferred from homology"/>
<dbReference type="Gene3D" id="3.30.1330.60">
    <property type="entry name" value="OmpA-like domain"/>
    <property type="match status" value="1"/>
</dbReference>
<dbReference type="InterPro" id="IPR050330">
    <property type="entry name" value="Bact_OuterMem_StrucFunc"/>
</dbReference>
<reference evidence="13" key="1">
    <citation type="submission" date="2020-07" db="EMBL/GenBank/DDBJ databases">
        <title>Huge and variable diversity of episymbiotic CPR bacteria and DPANN archaea in groundwater ecosystems.</title>
        <authorList>
            <person name="He C.Y."/>
            <person name="Keren R."/>
            <person name="Whittaker M."/>
            <person name="Farag I.F."/>
            <person name="Doudna J."/>
            <person name="Cate J.H.D."/>
            <person name="Banfield J.F."/>
        </authorList>
    </citation>
    <scope>NUCLEOTIDE SEQUENCE</scope>
    <source>
        <strain evidence="13">NC_groundwater_1482_Ag_S-0.65um_47_24</strain>
    </source>
</reference>
<keyword evidence="5" id="KW-0564">Palmitate</keyword>
<dbReference type="Proteomes" id="UP000772181">
    <property type="component" value="Unassembled WGS sequence"/>
</dbReference>
<evidence type="ECO:0000256" key="6">
    <source>
        <dbReference type="ARBA" id="ARBA00023237"/>
    </source>
</evidence>
<evidence type="ECO:0000256" key="9">
    <source>
        <dbReference type="HAMAP-Rule" id="MF_02204"/>
    </source>
</evidence>
<sequence>MSFQLSLNLGCTKKTQVKEDQISGETMGKGPGEGDLKLAAKPAPGQIKMDTERVKESGLEDKPYKDWKSPLKDSSAQYETNALADVNFDYDKANLSEVARQALAKNGAWLKDNKNVEILIEGHCDERGTEEYNLALGEKRAMTVKSYLVTLGIDANRLFTISYGKEKPVDPGHNDTAWAKNRRAHFVITSK</sequence>
<dbReference type="InterPro" id="IPR014169">
    <property type="entry name" value="Pal_lipo_C"/>
</dbReference>
<organism evidence="13 14">
    <name type="scientific">Tectimicrobiota bacterium</name>
    <dbReference type="NCBI Taxonomy" id="2528274"/>
    <lineage>
        <taxon>Bacteria</taxon>
        <taxon>Pseudomonadati</taxon>
        <taxon>Nitrospinota/Tectimicrobiota group</taxon>
        <taxon>Candidatus Tectimicrobiota</taxon>
    </lineage>
</organism>
<evidence type="ECO:0000256" key="7">
    <source>
        <dbReference type="ARBA" id="ARBA00023288"/>
    </source>
</evidence>
<keyword evidence="6" id="KW-0998">Cell outer membrane</keyword>
<keyword evidence="8" id="KW-0131">Cell cycle</keyword>
<dbReference type="CDD" id="cd07185">
    <property type="entry name" value="OmpA_C-like"/>
    <property type="match status" value="1"/>
</dbReference>
<dbReference type="HAMAP" id="MF_02204">
    <property type="entry name" value="Pal"/>
    <property type="match status" value="1"/>
</dbReference>
<evidence type="ECO:0000256" key="11">
    <source>
        <dbReference type="SAM" id="MobiDB-lite"/>
    </source>
</evidence>
<evidence type="ECO:0000256" key="4">
    <source>
        <dbReference type="ARBA" id="ARBA00023136"/>
    </source>
</evidence>
<dbReference type="PANTHER" id="PTHR30329:SF21">
    <property type="entry name" value="LIPOPROTEIN YIAD-RELATED"/>
    <property type="match status" value="1"/>
</dbReference>
<evidence type="ECO:0000256" key="5">
    <source>
        <dbReference type="ARBA" id="ARBA00023139"/>
    </source>
</evidence>
<dbReference type="Pfam" id="PF00691">
    <property type="entry name" value="OmpA"/>
    <property type="match status" value="1"/>
</dbReference>
<evidence type="ECO:0000256" key="10">
    <source>
        <dbReference type="PROSITE-ProRule" id="PRU00473"/>
    </source>
</evidence>
<dbReference type="PANTHER" id="PTHR30329">
    <property type="entry name" value="STATOR ELEMENT OF FLAGELLAR MOTOR COMPLEX"/>
    <property type="match status" value="1"/>
</dbReference>
<dbReference type="EMBL" id="JACQWF010000132">
    <property type="protein sequence ID" value="MBI4595310.1"/>
    <property type="molecule type" value="Genomic_DNA"/>
</dbReference>
<keyword evidence="2" id="KW-0132">Cell division</keyword>
<comment type="subcellular location">
    <subcellularLocation>
        <location evidence="1">Cell outer membrane</location>
    </subcellularLocation>
</comment>
<dbReference type="InterPro" id="IPR006664">
    <property type="entry name" value="OMP_bac"/>
</dbReference>
<dbReference type="AlphaFoldDB" id="A0A933GMK3"/>
<keyword evidence="4 10" id="KW-0472">Membrane</keyword>
<dbReference type="PRINTS" id="PR01021">
    <property type="entry name" value="OMPADOMAIN"/>
</dbReference>
<evidence type="ECO:0000313" key="14">
    <source>
        <dbReference type="Proteomes" id="UP000772181"/>
    </source>
</evidence>
<keyword evidence="7 13" id="KW-0449">Lipoprotein</keyword>
<dbReference type="PROSITE" id="PS51123">
    <property type="entry name" value="OMPA_2"/>
    <property type="match status" value="1"/>
</dbReference>
<feature type="region of interest" description="Disordered" evidence="11">
    <location>
        <begin position="14"/>
        <end position="71"/>
    </location>
</feature>
<accession>A0A933GMK3</accession>
<dbReference type="NCBIfam" id="TIGR02802">
    <property type="entry name" value="Pal_lipo"/>
    <property type="match status" value="1"/>
</dbReference>
<evidence type="ECO:0000259" key="12">
    <source>
        <dbReference type="PROSITE" id="PS51123"/>
    </source>
</evidence>
<name>A0A933GMK3_UNCTE</name>
<dbReference type="InterPro" id="IPR036737">
    <property type="entry name" value="OmpA-like_sf"/>
</dbReference>
<feature type="domain" description="OmpA-like" evidence="12">
    <location>
        <begin position="75"/>
        <end position="191"/>
    </location>
</feature>
<evidence type="ECO:0000313" key="13">
    <source>
        <dbReference type="EMBL" id="MBI4595310.1"/>
    </source>
</evidence>
<comment type="caution">
    <text evidence="13">The sequence shown here is derived from an EMBL/GenBank/DDBJ whole genome shotgun (WGS) entry which is preliminary data.</text>
</comment>
<dbReference type="SUPFAM" id="SSF103088">
    <property type="entry name" value="OmpA-like"/>
    <property type="match status" value="1"/>
</dbReference>
<dbReference type="InterPro" id="IPR006665">
    <property type="entry name" value="OmpA-like"/>
</dbReference>
<dbReference type="InterPro" id="IPR039001">
    <property type="entry name" value="Pal"/>
</dbReference>
<dbReference type="GO" id="GO:0009279">
    <property type="term" value="C:cell outer membrane"/>
    <property type="evidence" value="ECO:0007669"/>
    <property type="project" value="UniProtKB-SubCell"/>
</dbReference>
<keyword evidence="3" id="KW-0732">Signal</keyword>
<evidence type="ECO:0000256" key="2">
    <source>
        <dbReference type="ARBA" id="ARBA00022618"/>
    </source>
</evidence>
<evidence type="ECO:0000256" key="8">
    <source>
        <dbReference type="ARBA" id="ARBA00023306"/>
    </source>
</evidence>
<comment type="similarity">
    <text evidence="9">Belongs to the Pal lipoprotein family.</text>
</comment>
<protein>
    <recommendedName>
        <fullName evidence="9">Peptidoglycan-associated protein</fullName>
    </recommendedName>
</protein>
<evidence type="ECO:0000256" key="1">
    <source>
        <dbReference type="ARBA" id="ARBA00004442"/>
    </source>
</evidence>
<dbReference type="GO" id="GO:0051301">
    <property type="term" value="P:cell division"/>
    <property type="evidence" value="ECO:0007669"/>
    <property type="project" value="UniProtKB-KW"/>
</dbReference>
<gene>
    <name evidence="9 13" type="primary">pal</name>
    <name evidence="13" type="ORF">HY730_02920</name>
</gene>
<feature type="compositionally biased region" description="Basic and acidic residues" evidence="11">
    <location>
        <begin position="49"/>
        <end position="71"/>
    </location>
</feature>
<evidence type="ECO:0000256" key="3">
    <source>
        <dbReference type="ARBA" id="ARBA00022729"/>
    </source>
</evidence>